<protein>
    <submittedName>
        <fullName evidence="1">Uncharacterized protein</fullName>
    </submittedName>
</protein>
<keyword evidence="2" id="KW-1185">Reference proteome</keyword>
<reference evidence="1 2" key="1">
    <citation type="journal article" date="2021" name="bioRxiv">
        <title>Chromosome-scale and haplotype-resolved genome assembly of a tetraploid potato cultivar.</title>
        <authorList>
            <person name="Sun H."/>
            <person name="Jiao W.-B."/>
            <person name="Krause K."/>
            <person name="Campoy J.A."/>
            <person name="Goel M."/>
            <person name="Folz-Donahue K."/>
            <person name="Kukat C."/>
            <person name="Huettel B."/>
            <person name="Schneeberger K."/>
        </authorList>
    </citation>
    <scope>NUCLEOTIDE SEQUENCE [LARGE SCALE GENOMIC DNA]</scope>
    <source>
        <strain evidence="1">SolTubOtavaFocal</strain>
        <tissue evidence="1">Leaves</tissue>
    </source>
</reference>
<dbReference type="EMBL" id="JAIVGD010000013">
    <property type="protein sequence ID" value="KAH0761098.1"/>
    <property type="molecule type" value="Genomic_DNA"/>
</dbReference>
<organism evidence="1 2">
    <name type="scientific">Solanum tuberosum</name>
    <name type="common">Potato</name>
    <dbReference type="NCBI Taxonomy" id="4113"/>
    <lineage>
        <taxon>Eukaryota</taxon>
        <taxon>Viridiplantae</taxon>
        <taxon>Streptophyta</taxon>
        <taxon>Embryophyta</taxon>
        <taxon>Tracheophyta</taxon>
        <taxon>Spermatophyta</taxon>
        <taxon>Magnoliopsida</taxon>
        <taxon>eudicotyledons</taxon>
        <taxon>Gunneridae</taxon>
        <taxon>Pentapetalae</taxon>
        <taxon>asterids</taxon>
        <taxon>lamiids</taxon>
        <taxon>Solanales</taxon>
        <taxon>Solanaceae</taxon>
        <taxon>Solanoideae</taxon>
        <taxon>Solaneae</taxon>
        <taxon>Solanum</taxon>
    </lineage>
</organism>
<gene>
    <name evidence="1" type="ORF">KY290_017171</name>
</gene>
<proteinExistence type="predicted"/>
<evidence type="ECO:0000313" key="1">
    <source>
        <dbReference type="EMBL" id="KAH0761098.1"/>
    </source>
</evidence>
<dbReference type="Proteomes" id="UP000826656">
    <property type="component" value="Unassembled WGS sequence"/>
</dbReference>
<comment type="caution">
    <text evidence="1">The sequence shown here is derived from an EMBL/GenBank/DDBJ whole genome shotgun (WGS) entry which is preliminary data.</text>
</comment>
<accession>A0ABQ7VBG4</accession>
<evidence type="ECO:0000313" key="2">
    <source>
        <dbReference type="Proteomes" id="UP000826656"/>
    </source>
</evidence>
<name>A0ABQ7VBG4_SOLTU</name>
<sequence>MWTVNRSKEFFDNGIVNKTRGFKNRAIMPEIRVVVADIRAFSDIYQIFQLHQFDWMDNALGEYSTHLTRKFYSSYAATLINFAADTETTKHGLKDMAITWAPLNSIIVWGKSTDISEVSINRMLHGPEYFAPAAVGLFEAKHHEVTSYATMEEQDSLERVLLWIKK</sequence>